<proteinExistence type="predicted"/>
<dbReference type="Proteomes" id="UP000823661">
    <property type="component" value="Unassembled WGS sequence"/>
</dbReference>
<feature type="signal peptide" evidence="1">
    <location>
        <begin position="1"/>
        <end position="20"/>
    </location>
</feature>
<evidence type="ECO:0000313" key="4">
    <source>
        <dbReference type="Proteomes" id="UP000823661"/>
    </source>
</evidence>
<evidence type="ECO:0000313" key="3">
    <source>
        <dbReference type="EMBL" id="MBO8451558.1"/>
    </source>
</evidence>
<reference evidence="3" key="1">
    <citation type="submission" date="2020-10" db="EMBL/GenBank/DDBJ databases">
        <authorList>
            <person name="Gilroy R."/>
        </authorList>
    </citation>
    <scope>NUCLEOTIDE SEQUENCE</scope>
    <source>
        <strain evidence="3">B1-20833</strain>
    </source>
</reference>
<dbReference type="EMBL" id="JADIMI010000014">
    <property type="protein sequence ID" value="MBO8451558.1"/>
    <property type="molecule type" value="Genomic_DNA"/>
</dbReference>
<dbReference type="Pfam" id="PF16409">
    <property type="entry name" value="DUF5017"/>
    <property type="match status" value="1"/>
</dbReference>
<accession>A0A9D9EQ09</accession>
<reference evidence="3" key="2">
    <citation type="journal article" date="2021" name="PeerJ">
        <title>Extensive microbial diversity within the chicken gut microbiome revealed by metagenomics and culture.</title>
        <authorList>
            <person name="Gilroy R."/>
            <person name="Ravi A."/>
            <person name="Getino M."/>
            <person name="Pursley I."/>
            <person name="Horton D.L."/>
            <person name="Alikhan N.F."/>
            <person name="Baker D."/>
            <person name="Gharbi K."/>
            <person name="Hall N."/>
            <person name="Watson M."/>
            <person name="Adriaenssens E.M."/>
            <person name="Foster-Nyarko E."/>
            <person name="Jarju S."/>
            <person name="Secka A."/>
            <person name="Antonio M."/>
            <person name="Oren A."/>
            <person name="Chaudhuri R.R."/>
            <person name="La Ragione R."/>
            <person name="Hildebrand F."/>
            <person name="Pallen M.J."/>
        </authorList>
    </citation>
    <scope>NUCLEOTIDE SEQUENCE</scope>
    <source>
        <strain evidence="3">B1-20833</strain>
    </source>
</reference>
<sequence>MMIKRLFLYIALAVLLPVTGCEQKGMYSDVDFNVTLDASNTYYAGDPVVFNFSGNPDNLVFYSGEMGADYQYHDRYQVAEEDVESIALDLSVQHRFGNPDPALDIYYTNDFAGLAGNDAQADKALLQEMFDGGMQGWTKVTYNDAGAKQDFWEPVTADLTDCISNLCIAFHWHPDADEDGEKVDTYFVNGELTVNVKGMEPARYDLETLMGTTTVMMSDQIEDPYHRENKNGWIRFGLSNAAISFAGGNYKEIGHSCEAWLVSAPRAFNSAEPDTGVAIKNVQNYLPNYSYVYEEPGTYIATFVGTNSNYMGSSEEVRQIQVTILDRIAE</sequence>
<evidence type="ECO:0000256" key="1">
    <source>
        <dbReference type="SAM" id="SignalP"/>
    </source>
</evidence>
<dbReference type="InterPro" id="IPR032185">
    <property type="entry name" value="DUF5017"/>
</dbReference>
<evidence type="ECO:0000259" key="2">
    <source>
        <dbReference type="Pfam" id="PF16409"/>
    </source>
</evidence>
<dbReference type="AlphaFoldDB" id="A0A9D9EQ09"/>
<keyword evidence="1" id="KW-0732">Signal</keyword>
<comment type="caution">
    <text evidence="3">The sequence shown here is derived from an EMBL/GenBank/DDBJ whole genome shotgun (WGS) entry which is preliminary data.</text>
</comment>
<protein>
    <submittedName>
        <fullName evidence="3">DUF5017 domain-containing protein</fullName>
    </submittedName>
</protein>
<feature type="domain" description="DUF5017" evidence="2">
    <location>
        <begin position="21"/>
        <end position="114"/>
    </location>
</feature>
<name>A0A9D9EQ09_9BACT</name>
<feature type="chain" id="PRO_5038998672" evidence="1">
    <location>
        <begin position="21"/>
        <end position="330"/>
    </location>
</feature>
<organism evidence="3 4">
    <name type="scientific">Candidatus Cryptobacteroides intestinavium</name>
    <dbReference type="NCBI Taxonomy" id="2840766"/>
    <lineage>
        <taxon>Bacteria</taxon>
        <taxon>Pseudomonadati</taxon>
        <taxon>Bacteroidota</taxon>
        <taxon>Bacteroidia</taxon>
        <taxon>Bacteroidales</taxon>
        <taxon>Candidatus Cryptobacteroides</taxon>
    </lineage>
</organism>
<gene>
    <name evidence="3" type="ORF">IAC06_01570</name>
</gene>